<gene>
    <name evidence="1" type="ORF">GCM10008025_39310</name>
</gene>
<organism evidence="1 2">
    <name type="scientific">Ornithinibacillus halotolerans</name>
    <dbReference type="NCBI Taxonomy" id="1274357"/>
    <lineage>
        <taxon>Bacteria</taxon>
        <taxon>Bacillati</taxon>
        <taxon>Bacillota</taxon>
        <taxon>Bacilli</taxon>
        <taxon>Bacillales</taxon>
        <taxon>Bacillaceae</taxon>
        <taxon>Ornithinibacillus</taxon>
    </lineage>
</organism>
<dbReference type="AlphaFoldDB" id="A0A916SBK2"/>
<evidence type="ECO:0000313" key="1">
    <source>
        <dbReference type="EMBL" id="GGA93061.1"/>
    </source>
</evidence>
<dbReference type="EMBL" id="BMEY01000036">
    <property type="protein sequence ID" value="GGA93061.1"/>
    <property type="molecule type" value="Genomic_DNA"/>
</dbReference>
<comment type="caution">
    <text evidence="1">The sequence shown here is derived from an EMBL/GenBank/DDBJ whole genome shotgun (WGS) entry which is preliminary data.</text>
</comment>
<keyword evidence="2" id="KW-1185">Reference proteome</keyword>
<evidence type="ECO:0000313" key="2">
    <source>
        <dbReference type="Proteomes" id="UP000613512"/>
    </source>
</evidence>
<dbReference type="Proteomes" id="UP000613512">
    <property type="component" value="Unassembled WGS sequence"/>
</dbReference>
<proteinExistence type="predicted"/>
<sequence>MNTSGFIRGLMAKNVDEETFLTHVVSSIEKQLKEWDEYYVVRLVKLTNYVVVVQNGNLIISVPISKSQLISFQSQSPYSLDRYIWNELHRKAVMIGESNGNYLTYVFH</sequence>
<reference evidence="1" key="2">
    <citation type="submission" date="2020-09" db="EMBL/GenBank/DDBJ databases">
        <authorList>
            <person name="Sun Q."/>
            <person name="Zhou Y."/>
        </authorList>
    </citation>
    <scope>NUCLEOTIDE SEQUENCE</scope>
    <source>
        <strain evidence="1">CGMCC 1.12408</strain>
    </source>
</reference>
<protein>
    <submittedName>
        <fullName evidence="1">Uncharacterized protein</fullName>
    </submittedName>
</protein>
<dbReference type="RefSeq" id="WP_188386386.1">
    <property type="nucleotide sequence ID" value="NZ_BMEY01000036.1"/>
</dbReference>
<accession>A0A916SBK2</accession>
<name>A0A916SBK2_9BACI</name>
<reference evidence="1" key="1">
    <citation type="journal article" date="2014" name="Int. J. Syst. Evol. Microbiol.">
        <title>Complete genome sequence of Corynebacterium casei LMG S-19264T (=DSM 44701T), isolated from a smear-ripened cheese.</title>
        <authorList>
            <consortium name="US DOE Joint Genome Institute (JGI-PGF)"/>
            <person name="Walter F."/>
            <person name="Albersmeier A."/>
            <person name="Kalinowski J."/>
            <person name="Ruckert C."/>
        </authorList>
    </citation>
    <scope>NUCLEOTIDE SEQUENCE</scope>
    <source>
        <strain evidence="1">CGMCC 1.12408</strain>
    </source>
</reference>